<keyword evidence="1" id="KW-0732">Signal</keyword>
<dbReference type="SUPFAM" id="SSF56601">
    <property type="entry name" value="beta-lactamase/transpeptidase-like"/>
    <property type="match status" value="1"/>
</dbReference>
<dbReference type="RefSeq" id="WP_155707798.1">
    <property type="nucleotide sequence ID" value="NZ_BMWU01000003.1"/>
</dbReference>
<organism evidence="3 4">
    <name type="scientific">Pseudoduganella dura</name>
    <dbReference type="NCBI Taxonomy" id="321982"/>
    <lineage>
        <taxon>Bacteria</taxon>
        <taxon>Pseudomonadati</taxon>
        <taxon>Pseudomonadota</taxon>
        <taxon>Betaproteobacteria</taxon>
        <taxon>Burkholderiales</taxon>
        <taxon>Oxalobacteraceae</taxon>
        <taxon>Telluria group</taxon>
        <taxon>Pseudoduganella</taxon>
    </lineage>
</organism>
<name>A0A6I3XJ83_9BURK</name>
<dbReference type="Proteomes" id="UP000431684">
    <property type="component" value="Unassembled WGS sequence"/>
</dbReference>
<dbReference type="EMBL" id="WNWM01000002">
    <property type="protein sequence ID" value="MUI11765.1"/>
    <property type="molecule type" value="Genomic_DNA"/>
</dbReference>
<feature type="chain" id="PRO_5026270266" evidence="1">
    <location>
        <begin position="20"/>
        <end position="386"/>
    </location>
</feature>
<comment type="caution">
    <text evidence="3">The sequence shown here is derived from an EMBL/GenBank/DDBJ whole genome shotgun (WGS) entry which is preliminary data.</text>
</comment>
<keyword evidence="4" id="KW-1185">Reference proteome</keyword>
<dbReference type="Gene3D" id="3.40.710.10">
    <property type="entry name" value="DD-peptidase/beta-lactamase superfamily"/>
    <property type="match status" value="1"/>
</dbReference>
<evidence type="ECO:0000313" key="3">
    <source>
        <dbReference type="EMBL" id="MUI11765.1"/>
    </source>
</evidence>
<evidence type="ECO:0000313" key="4">
    <source>
        <dbReference type="Proteomes" id="UP000431684"/>
    </source>
</evidence>
<dbReference type="InterPro" id="IPR001466">
    <property type="entry name" value="Beta-lactam-related"/>
</dbReference>
<feature type="domain" description="Beta-lactamase-related" evidence="2">
    <location>
        <begin position="34"/>
        <end position="357"/>
    </location>
</feature>
<dbReference type="PANTHER" id="PTHR43283">
    <property type="entry name" value="BETA-LACTAMASE-RELATED"/>
    <property type="match status" value="1"/>
</dbReference>
<gene>
    <name evidence="3" type="ORF">GJV26_04600</name>
</gene>
<proteinExistence type="predicted"/>
<dbReference type="InterPro" id="IPR012338">
    <property type="entry name" value="Beta-lactam/transpept-like"/>
</dbReference>
<dbReference type="InterPro" id="IPR050789">
    <property type="entry name" value="Diverse_Enzym_Activities"/>
</dbReference>
<dbReference type="PANTHER" id="PTHR43283:SF18">
    <property type="match status" value="1"/>
</dbReference>
<keyword evidence="3" id="KW-0378">Hydrolase</keyword>
<accession>A0A6I3XJ83</accession>
<dbReference type="OrthoDB" id="9801061at2"/>
<evidence type="ECO:0000259" key="2">
    <source>
        <dbReference type="Pfam" id="PF00144"/>
    </source>
</evidence>
<dbReference type="AlphaFoldDB" id="A0A6I3XJ83"/>
<dbReference type="GO" id="GO:0016787">
    <property type="term" value="F:hydrolase activity"/>
    <property type="evidence" value="ECO:0007669"/>
    <property type="project" value="UniProtKB-KW"/>
</dbReference>
<reference evidence="3 4" key="1">
    <citation type="submission" date="2019-11" db="EMBL/GenBank/DDBJ databases">
        <title>Draft Genome Sequences of Six Type Strains of the Genus Massilia.</title>
        <authorList>
            <person name="Miess H."/>
            <person name="Frediansyah A."/>
            <person name="Goeker M."/>
            <person name="Gross H."/>
        </authorList>
    </citation>
    <scope>NUCLEOTIDE SEQUENCE [LARGE SCALE GENOMIC DNA]</scope>
    <source>
        <strain evidence="3 4">DSM 17513</strain>
    </source>
</reference>
<evidence type="ECO:0000256" key="1">
    <source>
        <dbReference type="SAM" id="SignalP"/>
    </source>
</evidence>
<feature type="signal peptide" evidence="1">
    <location>
        <begin position="1"/>
        <end position="19"/>
    </location>
</feature>
<dbReference type="Pfam" id="PF00144">
    <property type="entry name" value="Beta-lactamase"/>
    <property type="match status" value="1"/>
</dbReference>
<sequence length="386" mass="41475">MKTLLCCAVAASFATAVSAVPEPPPSPIAAIETAIESGLRATGARGLAVAVIEPGRPAFIRTYGERNASGAKLEPDTIMYGASLTKTVFAYLVAQLAGEKKLDLDQPLASLLPQPLPDYGNLAAYGNWGDLRGDERWRRITPRMALTHATGFANFAFVEPDGKLRIHFEPGSRYAYSGEGIILLQFALERGLGLDVGAELQRRVFDRFGMRDTSLVWRAAFARNLADGWTADGKPAPHDERSRVRAAGSMDTTIVDMARFATALVNGEGLGKAAHDELLRPALAVTTRSQFPTLQPEAPPEERIPGLAAGLGVVAFTGPQGPGFFKGGHNDSTGNMLVCLRTQRRCVVILSNDVRAERAFAGIVQAALGDTGMPWHWEYGRQHGQP</sequence>
<protein>
    <submittedName>
        <fullName evidence="3">Serine hydrolase</fullName>
    </submittedName>
</protein>